<sequence>MLSIRAINLVGKSCLTKPSKSYN</sequence>
<name>A0A0A9A3T2_ARUDO</name>
<accession>A0A0A9A3T2</accession>
<proteinExistence type="predicted"/>
<protein>
    <submittedName>
        <fullName evidence="1">Uncharacterized protein</fullName>
    </submittedName>
</protein>
<evidence type="ECO:0000313" key="1">
    <source>
        <dbReference type="EMBL" id="JAD45756.1"/>
    </source>
</evidence>
<organism evidence="1">
    <name type="scientific">Arundo donax</name>
    <name type="common">Giant reed</name>
    <name type="synonym">Donax arundinaceus</name>
    <dbReference type="NCBI Taxonomy" id="35708"/>
    <lineage>
        <taxon>Eukaryota</taxon>
        <taxon>Viridiplantae</taxon>
        <taxon>Streptophyta</taxon>
        <taxon>Embryophyta</taxon>
        <taxon>Tracheophyta</taxon>
        <taxon>Spermatophyta</taxon>
        <taxon>Magnoliopsida</taxon>
        <taxon>Liliopsida</taxon>
        <taxon>Poales</taxon>
        <taxon>Poaceae</taxon>
        <taxon>PACMAD clade</taxon>
        <taxon>Arundinoideae</taxon>
        <taxon>Arundineae</taxon>
        <taxon>Arundo</taxon>
    </lineage>
</organism>
<reference evidence="1" key="2">
    <citation type="journal article" date="2015" name="Data Brief">
        <title>Shoot transcriptome of the giant reed, Arundo donax.</title>
        <authorList>
            <person name="Barrero R.A."/>
            <person name="Guerrero F.D."/>
            <person name="Moolhuijzen P."/>
            <person name="Goolsby J.A."/>
            <person name="Tidwell J."/>
            <person name="Bellgard S.E."/>
            <person name="Bellgard M.I."/>
        </authorList>
    </citation>
    <scope>NUCLEOTIDE SEQUENCE</scope>
    <source>
        <tissue evidence="1">Shoot tissue taken approximately 20 cm above the soil surface</tissue>
    </source>
</reference>
<dbReference type="AlphaFoldDB" id="A0A0A9A3T2"/>
<reference evidence="1" key="1">
    <citation type="submission" date="2014-09" db="EMBL/GenBank/DDBJ databases">
        <authorList>
            <person name="Magalhaes I.L.F."/>
            <person name="Oliveira U."/>
            <person name="Santos F.R."/>
            <person name="Vidigal T.H.D.A."/>
            <person name="Brescovit A.D."/>
            <person name="Santos A.J."/>
        </authorList>
    </citation>
    <scope>NUCLEOTIDE SEQUENCE</scope>
    <source>
        <tissue evidence="1">Shoot tissue taken approximately 20 cm above the soil surface</tissue>
    </source>
</reference>
<dbReference type="EMBL" id="GBRH01252139">
    <property type="protein sequence ID" value="JAD45756.1"/>
    <property type="molecule type" value="Transcribed_RNA"/>
</dbReference>